<dbReference type="Proteomes" id="UP000198534">
    <property type="component" value="Unassembled WGS sequence"/>
</dbReference>
<proteinExistence type="inferred from homology"/>
<name>A0A1H2WHW0_9BACL</name>
<dbReference type="EMBL" id="FNNQ01000006">
    <property type="protein sequence ID" value="SDW80253.1"/>
    <property type="molecule type" value="Genomic_DNA"/>
</dbReference>
<dbReference type="InterPro" id="IPR029044">
    <property type="entry name" value="Nucleotide-diphossugar_trans"/>
</dbReference>
<dbReference type="Pfam" id="PF00535">
    <property type="entry name" value="Glycos_transf_2"/>
    <property type="match status" value="1"/>
</dbReference>
<reference evidence="3 4" key="1">
    <citation type="submission" date="2016-10" db="EMBL/GenBank/DDBJ databases">
        <authorList>
            <person name="de Groot N.N."/>
        </authorList>
    </citation>
    <scope>NUCLEOTIDE SEQUENCE [LARGE SCALE GENOMIC DNA]</scope>
    <source>
        <strain evidence="3 4">DSM 45610</strain>
    </source>
</reference>
<dbReference type="PANTHER" id="PTHR22916">
    <property type="entry name" value="GLYCOSYLTRANSFERASE"/>
    <property type="match status" value="1"/>
</dbReference>
<dbReference type="InterPro" id="IPR001173">
    <property type="entry name" value="Glyco_trans_2-like"/>
</dbReference>
<sequence>MVKRVSIIIPFYNCSYIDQSIESALNQTYSTIEVIVVNDGSTKYTEKVHPFLHRIHYIEKSNGGTASALNKGIHHMTGNYFCWLSSDDVFYPEKVEVQLKKMEAIHSKVSYANYYPINEKGEIFAGLQGVYVPGRVPFIRRMQIGNIINGCSVMIHRSVFSEIGLFDDTLPYTHDYDMWLRILHHHEFFYLPEPLLLYRVHEEMGTKKHAQVISAEIRKVKQRHASSMKILFNHFGWG</sequence>
<evidence type="ECO:0000313" key="3">
    <source>
        <dbReference type="EMBL" id="SDW80253.1"/>
    </source>
</evidence>
<evidence type="ECO:0000259" key="2">
    <source>
        <dbReference type="Pfam" id="PF00535"/>
    </source>
</evidence>
<dbReference type="GO" id="GO:0016758">
    <property type="term" value="F:hexosyltransferase activity"/>
    <property type="evidence" value="ECO:0007669"/>
    <property type="project" value="UniProtKB-ARBA"/>
</dbReference>
<dbReference type="PANTHER" id="PTHR22916:SF3">
    <property type="entry name" value="UDP-GLCNAC:BETAGAL BETA-1,3-N-ACETYLGLUCOSAMINYLTRANSFERASE-LIKE PROTEIN 1"/>
    <property type="match status" value="1"/>
</dbReference>
<protein>
    <submittedName>
        <fullName evidence="3">Glycosyl transferase family 2</fullName>
    </submittedName>
</protein>
<comment type="similarity">
    <text evidence="1">Belongs to the glycosyltransferase 2 family.</text>
</comment>
<dbReference type="OrthoDB" id="396512at2"/>
<feature type="domain" description="Glycosyltransferase 2-like" evidence="2">
    <location>
        <begin position="6"/>
        <end position="163"/>
    </location>
</feature>
<dbReference type="STRING" id="1048340.SAMN05444487_106141"/>
<organism evidence="3 4">
    <name type="scientific">Marininema mesophilum</name>
    <dbReference type="NCBI Taxonomy" id="1048340"/>
    <lineage>
        <taxon>Bacteria</taxon>
        <taxon>Bacillati</taxon>
        <taxon>Bacillota</taxon>
        <taxon>Bacilli</taxon>
        <taxon>Bacillales</taxon>
        <taxon>Thermoactinomycetaceae</taxon>
        <taxon>Marininema</taxon>
    </lineage>
</organism>
<dbReference type="RefSeq" id="WP_091738727.1">
    <property type="nucleotide sequence ID" value="NZ_FNNQ01000006.1"/>
</dbReference>
<dbReference type="AlphaFoldDB" id="A0A1H2WHW0"/>
<evidence type="ECO:0000313" key="4">
    <source>
        <dbReference type="Proteomes" id="UP000198534"/>
    </source>
</evidence>
<accession>A0A1H2WHW0</accession>
<keyword evidence="4" id="KW-1185">Reference proteome</keyword>
<keyword evidence="3" id="KW-0808">Transferase</keyword>
<gene>
    <name evidence="3" type="ORF">SAMN05444487_106141</name>
</gene>
<dbReference type="SUPFAM" id="SSF53448">
    <property type="entry name" value="Nucleotide-diphospho-sugar transferases"/>
    <property type="match status" value="1"/>
</dbReference>
<dbReference type="Gene3D" id="3.90.550.10">
    <property type="entry name" value="Spore Coat Polysaccharide Biosynthesis Protein SpsA, Chain A"/>
    <property type="match status" value="1"/>
</dbReference>
<evidence type="ECO:0000256" key="1">
    <source>
        <dbReference type="ARBA" id="ARBA00006739"/>
    </source>
</evidence>